<evidence type="ECO:0000313" key="2">
    <source>
        <dbReference type="EMBL" id="KAL3677019.1"/>
    </source>
</evidence>
<dbReference type="Proteomes" id="UP001633002">
    <property type="component" value="Unassembled WGS sequence"/>
</dbReference>
<gene>
    <name evidence="2" type="ORF">R1sor_026967</name>
</gene>
<evidence type="ECO:0000313" key="3">
    <source>
        <dbReference type="Proteomes" id="UP001633002"/>
    </source>
</evidence>
<dbReference type="AlphaFoldDB" id="A0ABD3GH31"/>
<name>A0ABD3GH31_9MARC</name>
<keyword evidence="3" id="KW-1185">Reference proteome</keyword>
<protein>
    <submittedName>
        <fullName evidence="2">Uncharacterized protein</fullName>
    </submittedName>
</protein>
<evidence type="ECO:0000256" key="1">
    <source>
        <dbReference type="SAM" id="MobiDB-lite"/>
    </source>
</evidence>
<proteinExistence type="predicted"/>
<dbReference type="EMBL" id="JBJQOH010000008">
    <property type="protein sequence ID" value="KAL3677019.1"/>
    <property type="molecule type" value="Genomic_DNA"/>
</dbReference>
<feature type="region of interest" description="Disordered" evidence="1">
    <location>
        <begin position="353"/>
        <end position="372"/>
    </location>
</feature>
<accession>A0ABD3GH31</accession>
<organism evidence="2 3">
    <name type="scientific">Riccia sorocarpa</name>
    <dbReference type="NCBI Taxonomy" id="122646"/>
    <lineage>
        <taxon>Eukaryota</taxon>
        <taxon>Viridiplantae</taxon>
        <taxon>Streptophyta</taxon>
        <taxon>Embryophyta</taxon>
        <taxon>Marchantiophyta</taxon>
        <taxon>Marchantiopsida</taxon>
        <taxon>Marchantiidae</taxon>
        <taxon>Marchantiales</taxon>
        <taxon>Ricciaceae</taxon>
        <taxon>Riccia</taxon>
    </lineage>
</organism>
<comment type="caution">
    <text evidence="2">The sequence shown here is derived from an EMBL/GenBank/DDBJ whole genome shotgun (WGS) entry which is preliminary data.</text>
</comment>
<reference evidence="2 3" key="1">
    <citation type="submission" date="2024-09" db="EMBL/GenBank/DDBJ databases">
        <title>Chromosome-scale assembly of Riccia sorocarpa.</title>
        <authorList>
            <person name="Paukszto L."/>
        </authorList>
    </citation>
    <scope>NUCLEOTIDE SEQUENCE [LARGE SCALE GENOMIC DNA]</scope>
    <source>
        <strain evidence="2">LP-2024</strain>
        <tissue evidence="2">Aerial parts of the thallus</tissue>
    </source>
</reference>
<sequence>MASASAVQNDHPGLRQRTMDLMPAEMMAKYNLPFHRAVRSIMAFVPYGYKELKDVDIGEYSAMHGFGMIQYVTSLQHHCVPADLFFWGIFNTYASDERLLVTGVDGRPNVIGWQEIMTAFRSDHSEEDEFHGAKIMHRQLLPYRPAHFLPESVEKNVNKELVSGKDYEEVLYYREAAPYGPTYYMMTLIAEVFWSHSRSNRFLMPMVYAYLRALHGHPYNWAKAILKSLKSEISYLQKEARAVKKTRKTVQVVWVPVFMHLLYTYRHRIFVGTEFAEAKRWVHWRLMTKEGDITLADLSDKFPNPIVDFGILRNWCKLADPDDLHEADLACQAEGTTKKLLSKKKQVHKVTLSSVSDDEDLPLTKKHKPDTQ</sequence>